<evidence type="ECO:0000313" key="8">
    <source>
        <dbReference type="EMBL" id="MCS3708508.1"/>
    </source>
</evidence>
<dbReference type="InterPro" id="IPR011990">
    <property type="entry name" value="TPR-like_helical_dom_sf"/>
</dbReference>
<gene>
    <name evidence="8" type="ORF">GGP61_000095</name>
    <name evidence="7" type="ORF">GGP71_000080</name>
</gene>
<dbReference type="InterPro" id="IPR017689">
    <property type="entry name" value="BamD"/>
</dbReference>
<dbReference type="Gene3D" id="1.25.40.10">
    <property type="entry name" value="Tetratricopeptide repeat domain"/>
    <property type="match status" value="1"/>
</dbReference>
<dbReference type="InterPro" id="IPR039565">
    <property type="entry name" value="BamD-like"/>
</dbReference>
<reference evidence="7" key="1">
    <citation type="submission" date="2022-08" db="EMBL/GenBank/DDBJ databases">
        <title>Genomic Encyclopedia of Type Strains, Phase V (KMG-V): Genome sequencing to study the core and pangenomes of soil and plant-associated prokaryotes.</title>
        <authorList>
            <person name="Whitman W."/>
        </authorList>
    </citation>
    <scope>NUCLEOTIDE SEQUENCE</scope>
    <source>
        <strain evidence="7">0</strain>
        <strain evidence="8">SP3049</strain>
    </source>
</reference>
<feature type="chain" id="PRO_5041155447" evidence="5">
    <location>
        <begin position="23"/>
        <end position="284"/>
    </location>
</feature>
<evidence type="ECO:0000256" key="3">
    <source>
        <dbReference type="ARBA" id="ARBA00023237"/>
    </source>
</evidence>
<dbReference type="EMBL" id="JANUAE010000001">
    <property type="protein sequence ID" value="MCS3708508.1"/>
    <property type="molecule type" value="Genomic_DNA"/>
</dbReference>
<keyword evidence="3" id="KW-0998">Cell outer membrane</keyword>
<evidence type="ECO:0000259" key="6">
    <source>
        <dbReference type="Pfam" id="PF13525"/>
    </source>
</evidence>
<feature type="region of interest" description="Disordered" evidence="4">
    <location>
        <begin position="261"/>
        <end position="284"/>
    </location>
</feature>
<dbReference type="NCBIfam" id="TIGR03302">
    <property type="entry name" value="OM_YfiO"/>
    <property type="match status" value="1"/>
</dbReference>
<dbReference type="InterPro" id="IPR019734">
    <property type="entry name" value="TPR_rpt"/>
</dbReference>
<feature type="signal peptide" evidence="5">
    <location>
        <begin position="1"/>
        <end position="22"/>
    </location>
</feature>
<feature type="domain" description="Outer membrane lipoprotein BamD-like" evidence="6">
    <location>
        <begin position="32"/>
        <end position="216"/>
    </location>
</feature>
<sequence length="284" mass="32708">MRTSAFVPVLLFALLGALVGCSGGTELTYSGPEEAYKKGVAEMEEGDHQQAIRFFRAVFEYGRGNEWAPDARFKLAMAQRGLNKHLVAANEFQRFTQLYRNNELLPRAEFERANSYYLRSPSYRLDQSDSEQAISLFRLFIDRHPNHELVPEAEEKINELRAKLARKKYEAGRLYEQRDMWQAATTVYERAFDQYPDTPWADDALLGAVRTYIRYADRSVESKQAERYQKAIENYNRLTQLFPESTLLGRAEDLYSEAREKLDRAQAQQGEQSLAQEDASSGSN</sequence>
<organism evidence="7 9">
    <name type="scientific">Salinibacter ruber</name>
    <dbReference type="NCBI Taxonomy" id="146919"/>
    <lineage>
        <taxon>Bacteria</taxon>
        <taxon>Pseudomonadati</taxon>
        <taxon>Rhodothermota</taxon>
        <taxon>Rhodothermia</taxon>
        <taxon>Rhodothermales</taxon>
        <taxon>Salinibacteraceae</taxon>
        <taxon>Salinibacter</taxon>
    </lineage>
</organism>
<dbReference type="Proteomes" id="UP001155057">
    <property type="component" value="Unassembled WGS sequence"/>
</dbReference>
<name>A0A9X2QIB3_9BACT</name>
<dbReference type="Pfam" id="PF13525">
    <property type="entry name" value="YfiO"/>
    <property type="match status" value="1"/>
</dbReference>
<dbReference type="SUPFAM" id="SSF48452">
    <property type="entry name" value="TPR-like"/>
    <property type="match status" value="1"/>
</dbReference>
<evidence type="ECO:0000313" key="9">
    <source>
        <dbReference type="Proteomes" id="UP001155027"/>
    </source>
</evidence>
<protein>
    <submittedName>
        <fullName evidence="7">Outer membrane protein assembly factor BamD</fullName>
    </submittedName>
</protein>
<evidence type="ECO:0000256" key="2">
    <source>
        <dbReference type="ARBA" id="ARBA00023136"/>
    </source>
</evidence>
<evidence type="ECO:0000256" key="4">
    <source>
        <dbReference type="SAM" id="MobiDB-lite"/>
    </source>
</evidence>
<proteinExistence type="predicted"/>
<dbReference type="SMART" id="SM00028">
    <property type="entry name" value="TPR"/>
    <property type="match status" value="3"/>
</dbReference>
<evidence type="ECO:0000313" key="7">
    <source>
        <dbReference type="EMBL" id="MCS3676184.1"/>
    </source>
</evidence>
<dbReference type="RefSeq" id="WP_119842237.1">
    <property type="nucleotide sequence ID" value="NZ_CALTSF010000007.1"/>
</dbReference>
<dbReference type="EMBL" id="JANUAU010000001">
    <property type="protein sequence ID" value="MCS3676184.1"/>
    <property type="molecule type" value="Genomic_DNA"/>
</dbReference>
<keyword evidence="2" id="KW-0472">Membrane</keyword>
<keyword evidence="1 5" id="KW-0732">Signal</keyword>
<evidence type="ECO:0000256" key="5">
    <source>
        <dbReference type="SAM" id="SignalP"/>
    </source>
</evidence>
<evidence type="ECO:0000256" key="1">
    <source>
        <dbReference type="ARBA" id="ARBA00022729"/>
    </source>
</evidence>
<comment type="caution">
    <text evidence="7">The sequence shown here is derived from an EMBL/GenBank/DDBJ whole genome shotgun (WGS) entry which is preliminary data.</text>
</comment>
<dbReference type="AlphaFoldDB" id="A0A9X2QIB3"/>
<feature type="compositionally biased region" description="Polar residues" evidence="4">
    <location>
        <begin position="266"/>
        <end position="284"/>
    </location>
</feature>
<dbReference type="Proteomes" id="UP001155027">
    <property type="component" value="Unassembled WGS sequence"/>
</dbReference>
<accession>A0A9X2QIB3</accession>
<dbReference type="PROSITE" id="PS51257">
    <property type="entry name" value="PROKAR_LIPOPROTEIN"/>
    <property type="match status" value="1"/>
</dbReference>